<dbReference type="Pfam" id="PF00528">
    <property type="entry name" value="BPD_transp_1"/>
    <property type="match status" value="1"/>
</dbReference>
<feature type="domain" description="ABC transmembrane type-1" evidence="8">
    <location>
        <begin position="81"/>
        <end position="291"/>
    </location>
</feature>
<feature type="transmembrane region" description="Helical" evidence="7">
    <location>
        <begin position="148"/>
        <end position="169"/>
    </location>
</feature>
<evidence type="ECO:0000256" key="4">
    <source>
        <dbReference type="ARBA" id="ARBA00022692"/>
    </source>
</evidence>
<dbReference type="InterPro" id="IPR000515">
    <property type="entry name" value="MetI-like"/>
</dbReference>
<evidence type="ECO:0000256" key="2">
    <source>
        <dbReference type="ARBA" id="ARBA00022448"/>
    </source>
</evidence>
<dbReference type="CDD" id="cd06261">
    <property type="entry name" value="TM_PBP2"/>
    <property type="match status" value="1"/>
</dbReference>
<feature type="transmembrane region" description="Helical" evidence="7">
    <location>
        <begin position="270"/>
        <end position="287"/>
    </location>
</feature>
<evidence type="ECO:0000256" key="5">
    <source>
        <dbReference type="ARBA" id="ARBA00022989"/>
    </source>
</evidence>
<dbReference type="InterPro" id="IPR035906">
    <property type="entry name" value="MetI-like_sf"/>
</dbReference>
<dbReference type="SUPFAM" id="SSF161098">
    <property type="entry name" value="MetI-like"/>
    <property type="match status" value="1"/>
</dbReference>
<evidence type="ECO:0000313" key="9">
    <source>
        <dbReference type="EMBL" id="HIR58196.1"/>
    </source>
</evidence>
<feature type="transmembrane region" description="Helical" evidence="7">
    <location>
        <begin position="85"/>
        <end position="104"/>
    </location>
</feature>
<name>A0A9D1DSG4_9FIRM</name>
<sequence length="302" mass="33648">MEKRKSEFRNEIFADKVFDILNWIIIIFVLVIICYPLYFILIASFSDPNLVANGDVILIPKGLSLGSYRRTFQYGDIWSGYANSLINTFLGTIISVTVTIAAAYALSRKELPGRGLLMGLITFTMFFSGGLIPTYLIVQGLGLYNTRAVLLLISAVSAYNLIIARSFMVSNIPEELHEAAVLDGCDEFKFFFQVAIPISKALLSVMILLYAVSQWNSYFNALVYIKDRSLYPLQVILRELLIQTESSANMVGGNAASIAEARRIANMMKYSVIIVSSLPLLIAYSFVQKYFEKGIMIGAIKG</sequence>
<evidence type="ECO:0000313" key="10">
    <source>
        <dbReference type="Proteomes" id="UP000886785"/>
    </source>
</evidence>
<keyword evidence="5 7" id="KW-1133">Transmembrane helix</keyword>
<dbReference type="PANTHER" id="PTHR43744">
    <property type="entry name" value="ABC TRANSPORTER PERMEASE PROTEIN MG189-RELATED-RELATED"/>
    <property type="match status" value="1"/>
</dbReference>
<gene>
    <name evidence="9" type="ORF">IAA54_11080</name>
</gene>
<dbReference type="Proteomes" id="UP000886785">
    <property type="component" value="Unassembled WGS sequence"/>
</dbReference>
<dbReference type="AlphaFoldDB" id="A0A9D1DSG4"/>
<proteinExistence type="inferred from homology"/>
<evidence type="ECO:0000256" key="6">
    <source>
        <dbReference type="ARBA" id="ARBA00023136"/>
    </source>
</evidence>
<dbReference type="PANTHER" id="PTHR43744:SF9">
    <property type="entry name" value="POLYGALACTURONAN_RHAMNOGALACTURONAN TRANSPORT SYSTEM PERMEASE PROTEIN YTCP"/>
    <property type="match status" value="1"/>
</dbReference>
<organism evidence="9 10">
    <name type="scientific">Candidatus Gallacutalibacter pullicola</name>
    <dbReference type="NCBI Taxonomy" id="2840830"/>
    <lineage>
        <taxon>Bacteria</taxon>
        <taxon>Bacillati</taxon>
        <taxon>Bacillota</taxon>
        <taxon>Clostridia</taxon>
        <taxon>Eubacteriales</taxon>
        <taxon>Candidatus Gallacutalibacter</taxon>
    </lineage>
</organism>
<evidence type="ECO:0000259" key="8">
    <source>
        <dbReference type="PROSITE" id="PS50928"/>
    </source>
</evidence>
<keyword evidence="4 7" id="KW-0812">Transmembrane</keyword>
<reference evidence="9" key="1">
    <citation type="submission" date="2020-10" db="EMBL/GenBank/DDBJ databases">
        <authorList>
            <person name="Gilroy R."/>
        </authorList>
    </citation>
    <scope>NUCLEOTIDE SEQUENCE</scope>
    <source>
        <strain evidence="9">ChiSjej1B19-7085</strain>
    </source>
</reference>
<evidence type="ECO:0000256" key="7">
    <source>
        <dbReference type="RuleBase" id="RU363032"/>
    </source>
</evidence>
<keyword evidence="3" id="KW-1003">Cell membrane</keyword>
<feature type="transmembrane region" description="Helical" evidence="7">
    <location>
        <begin position="190"/>
        <end position="212"/>
    </location>
</feature>
<keyword evidence="6 7" id="KW-0472">Membrane</keyword>
<protein>
    <submittedName>
        <fullName evidence="9">Carbohydrate ABC transporter permease</fullName>
    </submittedName>
</protein>
<accession>A0A9D1DSG4</accession>
<dbReference type="Gene3D" id="1.10.3720.10">
    <property type="entry name" value="MetI-like"/>
    <property type="match status" value="1"/>
</dbReference>
<dbReference type="EMBL" id="DVHF01000143">
    <property type="protein sequence ID" value="HIR58196.1"/>
    <property type="molecule type" value="Genomic_DNA"/>
</dbReference>
<dbReference type="GO" id="GO:0005886">
    <property type="term" value="C:plasma membrane"/>
    <property type="evidence" value="ECO:0007669"/>
    <property type="project" value="UniProtKB-SubCell"/>
</dbReference>
<reference evidence="9" key="2">
    <citation type="journal article" date="2021" name="PeerJ">
        <title>Extensive microbial diversity within the chicken gut microbiome revealed by metagenomics and culture.</title>
        <authorList>
            <person name="Gilroy R."/>
            <person name="Ravi A."/>
            <person name="Getino M."/>
            <person name="Pursley I."/>
            <person name="Horton D.L."/>
            <person name="Alikhan N.F."/>
            <person name="Baker D."/>
            <person name="Gharbi K."/>
            <person name="Hall N."/>
            <person name="Watson M."/>
            <person name="Adriaenssens E.M."/>
            <person name="Foster-Nyarko E."/>
            <person name="Jarju S."/>
            <person name="Secka A."/>
            <person name="Antonio M."/>
            <person name="Oren A."/>
            <person name="Chaudhuri R.R."/>
            <person name="La Ragione R."/>
            <person name="Hildebrand F."/>
            <person name="Pallen M.J."/>
        </authorList>
    </citation>
    <scope>NUCLEOTIDE SEQUENCE</scope>
    <source>
        <strain evidence="9">ChiSjej1B19-7085</strain>
    </source>
</reference>
<dbReference type="GO" id="GO:0055085">
    <property type="term" value="P:transmembrane transport"/>
    <property type="evidence" value="ECO:0007669"/>
    <property type="project" value="InterPro"/>
</dbReference>
<comment type="similarity">
    <text evidence="7">Belongs to the binding-protein-dependent transport system permease family.</text>
</comment>
<feature type="transmembrane region" description="Helical" evidence="7">
    <location>
        <begin position="116"/>
        <end position="136"/>
    </location>
</feature>
<dbReference type="PROSITE" id="PS50928">
    <property type="entry name" value="ABC_TM1"/>
    <property type="match status" value="1"/>
</dbReference>
<keyword evidence="2 7" id="KW-0813">Transport</keyword>
<evidence type="ECO:0000256" key="3">
    <source>
        <dbReference type="ARBA" id="ARBA00022475"/>
    </source>
</evidence>
<evidence type="ECO:0000256" key="1">
    <source>
        <dbReference type="ARBA" id="ARBA00004651"/>
    </source>
</evidence>
<feature type="transmembrane region" description="Helical" evidence="7">
    <location>
        <begin position="20"/>
        <end position="45"/>
    </location>
</feature>
<comment type="caution">
    <text evidence="9">The sequence shown here is derived from an EMBL/GenBank/DDBJ whole genome shotgun (WGS) entry which is preliminary data.</text>
</comment>
<comment type="subcellular location">
    <subcellularLocation>
        <location evidence="1 7">Cell membrane</location>
        <topology evidence="1 7">Multi-pass membrane protein</topology>
    </subcellularLocation>
</comment>